<dbReference type="GO" id="GO:0017095">
    <property type="term" value="F:heparan sulfate 6-sulfotransferase activity"/>
    <property type="evidence" value="ECO:0007669"/>
    <property type="project" value="TreeGrafter"/>
</dbReference>
<dbReference type="Proteomes" id="UP000284407">
    <property type="component" value="Unassembled WGS sequence"/>
</dbReference>
<keyword evidence="2 7" id="KW-0808">Transferase</keyword>
<dbReference type="PANTHER" id="PTHR12812">
    <property type="entry name" value="HEPARAN SULFATE 6-O-SULFOTRANSFERASE 3"/>
    <property type="match status" value="1"/>
</dbReference>
<evidence type="ECO:0000256" key="5">
    <source>
        <dbReference type="ARBA" id="ARBA00023136"/>
    </source>
</evidence>
<organism evidence="7 8">
    <name type="scientific">Sulfitobacter guttiformis</name>
    <dbReference type="NCBI Taxonomy" id="74349"/>
    <lineage>
        <taxon>Bacteria</taxon>
        <taxon>Pseudomonadati</taxon>
        <taxon>Pseudomonadota</taxon>
        <taxon>Alphaproteobacteria</taxon>
        <taxon>Rhodobacterales</taxon>
        <taxon>Roseobacteraceae</taxon>
        <taxon>Sulfitobacter</taxon>
    </lineage>
</organism>
<evidence type="ECO:0000256" key="4">
    <source>
        <dbReference type="ARBA" id="ARBA00022989"/>
    </source>
</evidence>
<comment type="subcellular location">
    <subcellularLocation>
        <location evidence="1">Membrane</location>
        <topology evidence="1">Single-pass membrane protein</topology>
    </subcellularLocation>
</comment>
<evidence type="ECO:0000313" key="7">
    <source>
        <dbReference type="EMBL" id="RKE93558.1"/>
    </source>
</evidence>
<keyword evidence="3" id="KW-0812">Transmembrane</keyword>
<accession>A0A420DH57</accession>
<dbReference type="GO" id="GO:0016020">
    <property type="term" value="C:membrane"/>
    <property type="evidence" value="ECO:0007669"/>
    <property type="project" value="UniProtKB-SubCell"/>
</dbReference>
<dbReference type="RefSeq" id="WP_025062395.1">
    <property type="nucleotide sequence ID" value="NZ_RAQK01000002.1"/>
</dbReference>
<keyword evidence="8" id="KW-1185">Reference proteome</keyword>
<keyword evidence="4" id="KW-1133">Transmembrane helix</keyword>
<gene>
    <name evidence="7" type="ORF">C8N30_2623</name>
</gene>
<comment type="caution">
    <text evidence="7">The sequence shown here is derived from an EMBL/GenBank/DDBJ whole genome shotgun (WGS) entry which is preliminary data.</text>
</comment>
<evidence type="ECO:0000256" key="3">
    <source>
        <dbReference type="ARBA" id="ARBA00022692"/>
    </source>
</evidence>
<evidence type="ECO:0000313" key="8">
    <source>
        <dbReference type="Proteomes" id="UP000284407"/>
    </source>
</evidence>
<sequence>MKSLFKLGSKPSNKKLVFLHVPKTGGQSVRQMLHDAFGEAAICPARSTEELCTYSMAQLNEYRVHAPHGDWSTLDAVSGPKMVFTVLRDPLDRILSYYFYVADKAEKMSKQDLSLSHHQGLNAVHSMSPDEYFFEGPPHLRAFIADTYDNFYTYYFGTRRMDGRRKLNNLMQRGMHDIHHLVDAALSNIDALDRVYTLDELHLIQQDIADISKTPLKGAYYANKNISSLPADRLDRLRARGASEAVINLLYSYSEHDYKIWNAVCAKRKQMP</sequence>
<dbReference type="InterPro" id="IPR027417">
    <property type="entry name" value="P-loop_NTPase"/>
</dbReference>
<dbReference type="InterPro" id="IPR010635">
    <property type="entry name" value="Heparan_SO4-6-sulfoTrfase"/>
</dbReference>
<proteinExistence type="predicted"/>
<dbReference type="InterPro" id="IPR005331">
    <property type="entry name" value="Sulfotransferase"/>
</dbReference>
<dbReference type="STRING" id="1443111.Z949_1902"/>
<dbReference type="Gene3D" id="3.40.50.300">
    <property type="entry name" value="P-loop containing nucleotide triphosphate hydrolases"/>
    <property type="match status" value="1"/>
</dbReference>
<dbReference type="Pfam" id="PF03567">
    <property type="entry name" value="Sulfotransfer_2"/>
    <property type="match status" value="1"/>
</dbReference>
<dbReference type="AlphaFoldDB" id="A0A420DH57"/>
<protein>
    <submittedName>
        <fullName evidence="7">Sulfotransferase family protein</fullName>
    </submittedName>
</protein>
<reference evidence="7 8" key="1">
    <citation type="submission" date="2018-09" db="EMBL/GenBank/DDBJ databases">
        <title>Genomic Encyclopedia of Archaeal and Bacterial Type Strains, Phase II (KMG-II): from individual species to whole genera.</title>
        <authorList>
            <person name="Goeker M."/>
        </authorList>
    </citation>
    <scope>NUCLEOTIDE SEQUENCE [LARGE SCALE GENOMIC DNA]</scope>
    <source>
        <strain evidence="7 8">DSM 11458</strain>
    </source>
</reference>
<name>A0A420DH57_9RHOB</name>
<dbReference type="SUPFAM" id="SSF52540">
    <property type="entry name" value="P-loop containing nucleoside triphosphate hydrolases"/>
    <property type="match status" value="1"/>
</dbReference>
<keyword evidence="5" id="KW-0472">Membrane</keyword>
<dbReference type="EMBL" id="RAQK01000002">
    <property type="protein sequence ID" value="RKE93558.1"/>
    <property type="molecule type" value="Genomic_DNA"/>
</dbReference>
<evidence type="ECO:0000256" key="6">
    <source>
        <dbReference type="ARBA" id="ARBA00023180"/>
    </source>
</evidence>
<evidence type="ECO:0000256" key="1">
    <source>
        <dbReference type="ARBA" id="ARBA00004167"/>
    </source>
</evidence>
<dbReference type="OrthoDB" id="1407035at2"/>
<dbReference type="PANTHER" id="PTHR12812:SF0">
    <property type="entry name" value="HEPARAN-SULFATE 6-O-SULFOTRANSFERASE"/>
    <property type="match status" value="1"/>
</dbReference>
<evidence type="ECO:0000256" key="2">
    <source>
        <dbReference type="ARBA" id="ARBA00022679"/>
    </source>
</evidence>
<keyword evidence="6" id="KW-0325">Glycoprotein</keyword>